<sequence>MYKTGIKLVLLALLLSTMALSACGDNTATTAAVATTLATTTTSPATTVASTTTMATTAASSKPLRNSRYCEVIPVFQESGKLVQYVYNTQGLSDCPQDAWKALNATDLAKNLGSLQVTLNGPRYWMMDQVIASGDSAAGEVKTFGDLKMQLRAKIEIPAGTTMAGPYSENIIQRNTEYVFLSGKPTFQLVSPNGDTYVMQTYSQIIDPKLSIDDLANLGTRLKLPTGWQFKVVTPDQDLHLVAKGAAYLIQDDLTNSYQKVTK</sequence>
<reference evidence="3" key="2">
    <citation type="journal article" date="2024" name="Nature">
        <title>Anoxygenic phototroph of the Chloroflexota uses a type I reaction centre.</title>
        <authorList>
            <person name="Tsuji J.M."/>
            <person name="Shaw N.A."/>
            <person name="Nagashima S."/>
            <person name="Venkiteswaran J.J."/>
            <person name="Schiff S.L."/>
            <person name="Watanabe T."/>
            <person name="Fukui M."/>
            <person name="Hanada S."/>
            <person name="Tank M."/>
            <person name="Neufeld J.D."/>
        </authorList>
    </citation>
    <scope>NUCLEOTIDE SEQUENCE</scope>
    <source>
        <strain evidence="3">L227-S17</strain>
        <plasmid evidence="3 5">unnamed1</plasmid>
    </source>
</reference>
<evidence type="ECO:0000313" key="3">
    <source>
        <dbReference type="EMBL" id="WJW69998.1"/>
    </source>
</evidence>
<dbReference type="AlphaFoldDB" id="A0A8T7M4K3"/>
<dbReference type="Proteomes" id="UP001431572">
    <property type="component" value="Plasmid unnamed1"/>
</dbReference>
<evidence type="ECO:0000313" key="2">
    <source>
        <dbReference type="EMBL" id="NWJ47008.1"/>
    </source>
</evidence>
<evidence type="ECO:0000313" key="4">
    <source>
        <dbReference type="Proteomes" id="UP000521676"/>
    </source>
</evidence>
<keyword evidence="3" id="KW-0614">Plasmid</keyword>
<keyword evidence="1" id="KW-0732">Signal</keyword>
<keyword evidence="5" id="KW-1185">Reference proteome</keyword>
<accession>A0A8T7M4K3</accession>
<feature type="chain" id="PRO_5035877813" evidence="1">
    <location>
        <begin position="22"/>
        <end position="263"/>
    </location>
</feature>
<protein>
    <submittedName>
        <fullName evidence="2">Uncharacterized protein</fullName>
    </submittedName>
</protein>
<dbReference type="Proteomes" id="UP000521676">
    <property type="component" value="Unassembled WGS sequence"/>
</dbReference>
<dbReference type="EMBL" id="JACATZ010000001">
    <property type="protein sequence ID" value="NWJ47008.1"/>
    <property type="molecule type" value="Genomic_DNA"/>
</dbReference>
<dbReference type="PROSITE" id="PS51257">
    <property type="entry name" value="PROKAR_LIPOPROTEIN"/>
    <property type="match status" value="1"/>
</dbReference>
<name>A0A8T7M4K3_9CHLR</name>
<evidence type="ECO:0000256" key="1">
    <source>
        <dbReference type="SAM" id="SignalP"/>
    </source>
</evidence>
<evidence type="ECO:0000313" key="5">
    <source>
        <dbReference type="Proteomes" id="UP001431572"/>
    </source>
</evidence>
<dbReference type="EMBL" id="CP128401">
    <property type="protein sequence ID" value="WJW69998.1"/>
    <property type="molecule type" value="Genomic_DNA"/>
</dbReference>
<reference evidence="2 4" key="1">
    <citation type="submission" date="2020-06" db="EMBL/GenBank/DDBJ databases">
        <title>Anoxygenic phototrophic Chloroflexota member uses a Type I reaction center.</title>
        <authorList>
            <person name="Tsuji J.M."/>
            <person name="Shaw N.A."/>
            <person name="Nagashima S."/>
            <person name="Venkiteswaran J."/>
            <person name="Schiff S.L."/>
            <person name="Hanada S."/>
            <person name="Tank M."/>
            <person name="Neufeld J.D."/>
        </authorList>
    </citation>
    <scope>NUCLEOTIDE SEQUENCE [LARGE SCALE GENOMIC DNA]</scope>
    <source>
        <strain evidence="2">L227-S17</strain>
    </source>
</reference>
<geneLocation type="plasmid" evidence="3 5">
    <name>unnamed1</name>
</geneLocation>
<gene>
    <name evidence="2" type="ORF">HXX08_14190</name>
    <name evidence="3" type="ORF">OZ401_004799</name>
</gene>
<feature type="signal peptide" evidence="1">
    <location>
        <begin position="1"/>
        <end position="21"/>
    </location>
</feature>
<proteinExistence type="predicted"/>
<organism evidence="2 4">
    <name type="scientific">Candidatus Chlorohelix allophototropha</name>
    <dbReference type="NCBI Taxonomy" id="3003348"/>
    <lineage>
        <taxon>Bacteria</taxon>
        <taxon>Bacillati</taxon>
        <taxon>Chloroflexota</taxon>
        <taxon>Chloroflexia</taxon>
        <taxon>Candidatus Chloroheliales</taxon>
        <taxon>Candidatus Chloroheliaceae</taxon>
        <taxon>Candidatus Chlorohelix</taxon>
    </lineage>
</organism>
<dbReference type="RefSeq" id="WP_341471883.1">
    <property type="nucleotide sequence ID" value="NZ_CP128401.1"/>
</dbReference>